<sequence>MNFYKNLIKSRALMEATFFCAGVRHKRYSGQQE</sequence>
<protein>
    <submittedName>
        <fullName evidence="1">Uncharacterized protein</fullName>
    </submittedName>
</protein>
<gene>
    <name evidence="1" type="ORF">J2W48_003947</name>
</gene>
<keyword evidence="2" id="KW-1185">Reference proteome</keyword>
<accession>A0ABU1YEC8</accession>
<evidence type="ECO:0000313" key="1">
    <source>
        <dbReference type="EMBL" id="MDR7211990.1"/>
    </source>
</evidence>
<comment type="caution">
    <text evidence="1">The sequence shown here is derived from an EMBL/GenBank/DDBJ whole genome shotgun (WGS) entry which is preliminary data.</text>
</comment>
<organism evidence="1 2">
    <name type="scientific">Flavobacterium piscis</name>
    <dbReference type="NCBI Taxonomy" id="1114874"/>
    <lineage>
        <taxon>Bacteria</taxon>
        <taxon>Pseudomonadati</taxon>
        <taxon>Bacteroidota</taxon>
        <taxon>Flavobacteriia</taxon>
        <taxon>Flavobacteriales</taxon>
        <taxon>Flavobacteriaceae</taxon>
        <taxon>Flavobacterium</taxon>
    </lineage>
</organism>
<reference evidence="1 2" key="1">
    <citation type="submission" date="2023-07" db="EMBL/GenBank/DDBJ databases">
        <title>Sorghum-associated microbial communities from plants grown in Nebraska, USA.</title>
        <authorList>
            <person name="Schachtman D."/>
        </authorList>
    </citation>
    <scope>NUCLEOTIDE SEQUENCE [LARGE SCALE GENOMIC DNA]</scope>
    <source>
        <strain evidence="1 2">4129</strain>
    </source>
</reference>
<dbReference type="EMBL" id="JAVDWQ010000017">
    <property type="protein sequence ID" value="MDR7211990.1"/>
    <property type="molecule type" value="Genomic_DNA"/>
</dbReference>
<evidence type="ECO:0000313" key="2">
    <source>
        <dbReference type="Proteomes" id="UP001269081"/>
    </source>
</evidence>
<name>A0ABU1YEC8_9FLAO</name>
<dbReference type="Proteomes" id="UP001269081">
    <property type="component" value="Unassembled WGS sequence"/>
</dbReference>
<proteinExistence type="predicted"/>